<dbReference type="EMBL" id="KZ345142">
    <property type="protein sequence ID" value="PIO75436.1"/>
    <property type="molecule type" value="Genomic_DNA"/>
</dbReference>
<evidence type="ECO:0000313" key="2">
    <source>
        <dbReference type="Proteomes" id="UP000230423"/>
    </source>
</evidence>
<protein>
    <recommendedName>
        <fullName evidence="3">Coatomer WD associated region domain-containing protein</fullName>
    </recommendedName>
</protein>
<sequence>MEEEGRLDQAAQHFIAAGKPAEAVAMYVHDGDWRNAEQVAKEHSPESLPDVFIAEARKALEEEDNARAESCLLRANRPDIILK</sequence>
<dbReference type="OrthoDB" id="2186662at2759"/>
<organism evidence="1 2">
    <name type="scientific">Teladorsagia circumcincta</name>
    <name type="common">Brown stomach worm</name>
    <name type="synonym">Ostertagia circumcincta</name>
    <dbReference type="NCBI Taxonomy" id="45464"/>
    <lineage>
        <taxon>Eukaryota</taxon>
        <taxon>Metazoa</taxon>
        <taxon>Ecdysozoa</taxon>
        <taxon>Nematoda</taxon>
        <taxon>Chromadorea</taxon>
        <taxon>Rhabditida</taxon>
        <taxon>Rhabditina</taxon>
        <taxon>Rhabditomorpha</taxon>
        <taxon>Strongyloidea</taxon>
        <taxon>Trichostrongylidae</taxon>
        <taxon>Teladorsagia</taxon>
    </lineage>
</organism>
<name>A0A2G9UZ81_TELCI</name>
<evidence type="ECO:0000313" key="1">
    <source>
        <dbReference type="EMBL" id="PIO75436.1"/>
    </source>
</evidence>
<keyword evidence="2" id="KW-1185">Reference proteome</keyword>
<proteinExistence type="predicted"/>
<accession>A0A2G9UZ81</accession>
<dbReference type="AlphaFoldDB" id="A0A2G9UZ81"/>
<dbReference type="Proteomes" id="UP000230423">
    <property type="component" value="Unassembled WGS sequence"/>
</dbReference>
<reference evidence="1 2" key="1">
    <citation type="submission" date="2015-09" db="EMBL/GenBank/DDBJ databases">
        <title>Draft genome of the parasitic nematode Teladorsagia circumcincta isolate WARC Sus (inbred).</title>
        <authorList>
            <person name="Mitreva M."/>
        </authorList>
    </citation>
    <scope>NUCLEOTIDE SEQUENCE [LARGE SCALE GENOMIC DNA]</scope>
    <source>
        <strain evidence="1 2">S</strain>
    </source>
</reference>
<gene>
    <name evidence="1" type="ORF">TELCIR_02509</name>
</gene>
<evidence type="ECO:0008006" key="3">
    <source>
        <dbReference type="Google" id="ProtNLM"/>
    </source>
</evidence>